<feature type="chain" id="PRO_5043865124" evidence="2">
    <location>
        <begin position="21"/>
        <end position="608"/>
    </location>
</feature>
<gene>
    <name evidence="3" type="ORF">Rhopal_000863-T1</name>
</gene>
<name>A0AAV5GH22_9BASI</name>
<dbReference type="Proteomes" id="UP001342314">
    <property type="component" value="Unassembled WGS sequence"/>
</dbReference>
<feature type="region of interest" description="Disordered" evidence="1">
    <location>
        <begin position="354"/>
        <end position="435"/>
    </location>
</feature>
<keyword evidence="2" id="KW-0732">Signal</keyword>
<feature type="compositionally biased region" description="Pro residues" evidence="1">
    <location>
        <begin position="303"/>
        <end position="312"/>
    </location>
</feature>
<evidence type="ECO:0000313" key="4">
    <source>
        <dbReference type="Proteomes" id="UP001342314"/>
    </source>
</evidence>
<evidence type="ECO:0000256" key="1">
    <source>
        <dbReference type="SAM" id="MobiDB-lite"/>
    </source>
</evidence>
<dbReference type="Pfam" id="PF03134">
    <property type="entry name" value="TB2_DP1_HVA22"/>
    <property type="match status" value="1"/>
</dbReference>
<feature type="compositionally biased region" description="Low complexity" evidence="1">
    <location>
        <begin position="205"/>
        <end position="215"/>
    </location>
</feature>
<reference evidence="3 4" key="1">
    <citation type="submission" date="2021-12" db="EMBL/GenBank/DDBJ databases">
        <title>High titer production of polyol ester of fatty acids by Rhodotorula paludigena BS15 towards product separation-free biomass refinery.</title>
        <authorList>
            <person name="Mano J."/>
            <person name="Ono H."/>
            <person name="Tanaka T."/>
            <person name="Naito K."/>
            <person name="Sushida H."/>
            <person name="Ike M."/>
            <person name="Tokuyasu K."/>
            <person name="Kitaoka M."/>
        </authorList>
    </citation>
    <scope>NUCLEOTIDE SEQUENCE [LARGE SCALE GENOMIC DNA]</scope>
    <source>
        <strain evidence="3 4">BS15</strain>
    </source>
</reference>
<proteinExistence type="predicted"/>
<dbReference type="EMBL" id="BQKY01000002">
    <property type="protein sequence ID" value="GJN87908.1"/>
    <property type="molecule type" value="Genomic_DNA"/>
</dbReference>
<evidence type="ECO:0000256" key="2">
    <source>
        <dbReference type="SAM" id="SignalP"/>
    </source>
</evidence>
<accession>A0AAV5GH22</accession>
<feature type="region of interest" description="Disordered" evidence="1">
    <location>
        <begin position="477"/>
        <end position="538"/>
    </location>
</feature>
<organism evidence="3 4">
    <name type="scientific">Rhodotorula paludigena</name>
    <dbReference type="NCBI Taxonomy" id="86838"/>
    <lineage>
        <taxon>Eukaryota</taxon>
        <taxon>Fungi</taxon>
        <taxon>Dikarya</taxon>
        <taxon>Basidiomycota</taxon>
        <taxon>Pucciniomycotina</taxon>
        <taxon>Microbotryomycetes</taxon>
        <taxon>Sporidiobolales</taxon>
        <taxon>Sporidiobolaceae</taxon>
        <taxon>Rhodotorula</taxon>
    </lineage>
</organism>
<keyword evidence="4" id="KW-1185">Reference proteome</keyword>
<feature type="signal peptide" evidence="2">
    <location>
        <begin position="1"/>
        <end position="20"/>
    </location>
</feature>
<feature type="compositionally biased region" description="Low complexity" evidence="1">
    <location>
        <begin position="289"/>
        <end position="302"/>
    </location>
</feature>
<dbReference type="AlphaFoldDB" id="A0AAV5GH22"/>
<feature type="compositionally biased region" description="Acidic residues" evidence="1">
    <location>
        <begin position="491"/>
        <end position="500"/>
    </location>
</feature>
<comment type="caution">
    <text evidence="3">The sequence shown here is derived from an EMBL/GenBank/DDBJ whole genome shotgun (WGS) entry which is preliminary data.</text>
</comment>
<dbReference type="InterPro" id="IPR004345">
    <property type="entry name" value="TB2_DP1_HVA22"/>
</dbReference>
<protein>
    <submittedName>
        <fullName evidence="3">Uncharacterized protein</fullName>
    </submittedName>
</protein>
<sequence length="608" mass="66060">MLVWALKLLILSLNIRSSHKALRPTRPRSRAKGAPEPRGERIRRSEIRDAVVDWVVWSCFCVLEKLADRTVAWAVPLYGTVKALILLTLLFWRGPGSRLIFDKAISPLVRPYERPLDLIGFVLSEVLDIALAALLFAPRWCVKKWVGRRREPDIPSIMRGLRQPQRPDLAHSLADSIERFQGDTDVISARLSQPVQLKLHPRPSRPAARPEAAAPVSAGQHIKSIDFGPPDAVPTRSSAKKGKARASLDDESMDLDSPAAYSDSAPYSTKRKRASRRSSSPPAPPPAEPATTPSPARAVASPAHPPATPAPPGAFSFLSPQQSAMRPNHFPAGAFAGATVENAGMDLHGAVLDEAEATPRRRSGRQTRSSVDTPKSSKKRTRRSAAELDGAEDGLSTSAEATPKKQRGVAAESSPRGPLAKVAKEDTVAGAGTPRQRALGAIAQLSKDLGQEDDELPLRKKAGRGVLGRSVLGKEPALARSTRAAKRGAGGDDEDYVEEEQAPKVSPRKRKVSRLVASSSAPAARQARLDRSFSLAPRPPHFDVNLKSEFDRFRAKFAYEQPLDSHAASGKRIGDGPPALPLSPRRFHLRRILSRTIPCAFHPCTRHR</sequence>
<feature type="region of interest" description="Disordered" evidence="1">
    <location>
        <begin position="192"/>
        <end position="330"/>
    </location>
</feature>
<evidence type="ECO:0000313" key="3">
    <source>
        <dbReference type="EMBL" id="GJN87908.1"/>
    </source>
</evidence>
<feature type="compositionally biased region" description="Low complexity" evidence="1">
    <location>
        <begin position="256"/>
        <end position="268"/>
    </location>
</feature>